<gene>
    <name evidence="1" type="ORF">GCM10009733_020560</name>
</gene>
<comment type="caution">
    <text evidence="1">The sequence shown here is derived from an EMBL/GenBank/DDBJ whole genome shotgun (WGS) entry which is preliminary data.</text>
</comment>
<evidence type="ECO:0000313" key="2">
    <source>
        <dbReference type="Proteomes" id="UP001500064"/>
    </source>
</evidence>
<protein>
    <submittedName>
        <fullName evidence="1">Uncharacterized protein</fullName>
    </submittedName>
</protein>
<dbReference type="EMBL" id="BAAAMU010000011">
    <property type="protein sequence ID" value="GAA1623806.1"/>
    <property type="molecule type" value="Genomic_DNA"/>
</dbReference>
<sequence>MARYLIAFERIGTSRGIEPLTITAAGNEDLAREIHAYAQHHGLTTVWVDLKHDLSGGHLHRLQGDNLGNCVIVPIAENKVEGPLRDDV</sequence>
<proteinExistence type="predicted"/>
<dbReference type="Proteomes" id="UP001500064">
    <property type="component" value="Unassembled WGS sequence"/>
</dbReference>
<accession>A0ABP4QY11</accession>
<dbReference type="RefSeq" id="WP_346103475.1">
    <property type="nucleotide sequence ID" value="NZ_BAAAMU010000011.1"/>
</dbReference>
<name>A0ABP4QY11_9ACTN</name>
<evidence type="ECO:0000313" key="1">
    <source>
        <dbReference type="EMBL" id="GAA1623806.1"/>
    </source>
</evidence>
<reference evidence="2" key="1">
    <citation type="journal article" date="2019" name="Int. J. Syst. Evol. Microbiol.">
        <title>The Global Catalogue of Microorganisms (GCM) 10K type strain sequencing project: providing services to taxonomists for standard genome sequencing and annotation.</title>
        <authorList>
            <consortium name="The Broad Institute Genomics Platform"/>
            <consortium name="The Broad Institute Genome Sequencing Center for Infectious Disease"/>
            <person name="Wu L."/>
            <person name="Ma J."/>
        </authorList>
    </citation>
    <scope>NUCLEOTIDE SEQUENCE [LARGE SCALE GENOMIC DNA]</scope>
    <source>
        <strain evidence="2">JCM 13929</strain>
    </source>
</reference>
<keyword evidence="2" id="KW-1185">Reference proteome</keyword>
<organism evidence="1 2">
    <name type="scientific">Nonomuraea maheshkhaliensis</name>
    <dbReference type="NCBI Taxonomy" id="419590"/>
    <lineage>
        <taxon>Bacteria</taxon>
        <taxon>Bacillati</taxon>
        <taxon>Actinomycetota</taxon>
        <taxon>Actinomycetes</taxon>
        <taxon>Streptosporangiales</taxon>
        <taxon>Streptosporangiaceae</taxon>
        <taxon>Nonomuraea</taxon>
    </lineage>
</organism>